<keyword evidence="2" id="KW-1185">Reference proteome</keyword>
<dbReference type="AlphaFoldDB" id="A0AAD0SH36"/>
<gene>
    <name evidence="1" type="ORF">CKQ53_11595</name>
</gene>
<evidence type="ECO:0000313" key="2">
    <source>
        <dbReference type="Proteomes" id="UP000263881"/>
    </source>
</evidence>
<dbReference type="KEGG" id="lbq:CKQ53_11595"/>
<dbReference type="EMBL" id="CP023009">
    <property type="protein sequence ID" value="AXW87556.1"/>
    <property type="molecule type" value="Genomic_DNA"/>
</dbReference>
<name>A0AAD0SH36_9GAMM</name>
<accession>A0AAD0SH36</accession>
<proteinExistence type="predicted"/>
<reference evidence="1 2" key="1">
    <citation type="submission" date="2017-08" db="EMBL/GenBank/DDBJ databases">
        <title>Comparative genomics of bacteria isolated from necrotic lesions of AOD affected trees.</title>
        <authorList>
            <person name="Doonan J."/>
            <person name="Denman S."/>
            <person name="McDonald J.E."/>
        </authorList>
    </citation>
    <scope>NUCLEOTIDE SEQUENCE [LARGE SCALE GENOMIC DNA]</scope>
    <source>
        <strain evidence="1 2">477</strain>
    </source>
</reference>
<protein>
    <submittedName>
        <fullName evidence="1">Uncharacterized protein</fullName>
    </submittedName>
</protein>
<sequence>MVARYPYLNMIYRMLNIVPPSDIFCAKVTPDRQSPRMKAKYIRDISRGHPEKKQLDVNHFITPLFTPATKLPKPPFL</sequence>
<evidence type="ECO:0000313" key="1">
    <source>
        <dbReference type="EMBL" id="AXW87556.1"/>
    </source>
</evidence>
<organism evidence="1 2">
    <name type="scientific">Lonsdalea britannica</name>
    <dbReference type="NCBI Taxonomy" id="1082704"/>
    <lineage>
        <taxon>Bacteria</taxon>
        <taxon>Pseudomonadati</taxon>
        <taxon>Pseudomonadota</taxon>
        <taxon>Gammaproteobacteria</taxon>
        <taxon>Enterobacterales</taxon>
        <taxon>Pectobacteriaceae</taxon>
        <taxon>Lonsdalea</taxon>
    </lineage>
</organism>
<dbReference type="Proteomes" id="UP000263881">
    <property type="component" value="Chromosome"/>
</dbReference>